<dbReference type="HOGENOM" id="CLU_2734054_0_0_9"/>
<reference evidence="2" key="1">
    <citation type="submission" date="2009-08" db="EMBL/GenBank/DDBJ databases">
        <authorList>
            <person name="Weinstock G."/>
            <person name="Sodergren E."/>
            <person name="Clifton S."/>
            <person name="Fulton L."/>
            <person name="Fulton B."/>
            <person name="Courtney L."/>
            <person name="Fronick C."/>
            <person name="Harrison M."/>
            <person name="Strong C."/>
            <person name="Farmer C."/>
            <person name="Delahaunty K."/>
            <person name="Markovic C."/>
            <person name="Hall O."/>
            <person name="Minx P."/>
            <person name="Tomlinson C."/>
            <person name="Mitreva M."/>
            <person name="Nelson J."/>
            <person name="Hou S."/>
            <person name="Wollam A."/>
            <person name="Pepin K.H."/>
            <person name="Johnson M."/>
            <person name="Bhonagiri V."/>
            <person name="Nash W.E."/>
            <person name="Warren W."/>
            <person name="Chinwalla A."/>
            <person name="Mardis E.R."/>
            <person name="Wilson R.K."/>
        </authorList>
    </citation>
    <scope>NUCLEOTIDE SEQUENCE [LARGE SCALE GENOMIC DNA]</scope>
    <source>
        <strain evidence="2">A2-165</strain>
    </source>
</reference>
<accession>C7H8K7</accession>
<gene>
    <name evidence="2" type="ORF">FAEPRAA2165_02649</name>
</gene>
<evidence type="ECO:0000313" key="2">
    <source>
        <dbReference type="EMBL" id="EEU95712.1"/>
    </source>
</evidence>
<proteinExistence type="predicted"/>
<keyword evidence="3" id="KW-1185">Reference proteome</keyword>
<comment type="caution">
    <text evidence="2">The sequence shown here is derived from an EMBL/GenBank/DDBJ whole genome shotgun (WGS) entry which is preliminary data.</text>
</comment>
<dbReference type="EMBL" id="ACOP02000073">
    <property type="protein sequence ID" value="EEU95712.1"/>
    <property type="molecule type" value="Genomic_DNA"/>
</dbReference>
<keyword evidence="1" id="KW-0812">Transmembrane</keyword>
<feature type="transmembrane region" description="Helical" evidence="1">
    <location>
        <begin position="24"/>
        <end position="51"/>
    </location>
</feature>
<evidence type="ECO:0000256" key="1">
    <source>
        <dbReference type="SAM" id="Phobius"/>
    </source>
</evidence>
<dbReference type="STRING" id="411483.FAEPRAA2165_02649"/>
<dbReference type="AlphaFoldDB" id="C7H8K7"/>
<sequence length="71" mass="8657">MPLTGFFRSGAFFLRCILHKIRQILFCCTLLFSFCFQHYTFLFCTLFQIYFRHIDKKRVFYPVQYAIPAKN</sequence>
<evidence type="ECO:0000313" key="3">
    <source>
        <dbReference type="Proteomes" id="UP000004619"/>
    </source>
</evidence>
<protein>
    <submittedName>
        <fullName evidence="2">Uncharacterized protein</fullName>
    </submittedName>
</protein>
<organism evidence="2 3">
    <name type="scientific">Faecalibacterium duncaniae (strain DSM 17677 / JCM 31915 / A2-165)</name>
    <name type="common">Faecalibacterium prausnitzii</name>
    <dbReference type="NCBI Taxonomy" id="411483"/>
    <lineage>
        <taxon>Bacteria</taxon>
        <taxon>Bacillati</taxon>
        <taxon>Bacillota</taxon>
        <taxon>Clostridia</taxon>
        <taxon>Eubacteriales</taxon>
        <taxon>Oscillospiraceae</taxon>
        <taxon>Faecalibacterium</taxon>
    </lineage>
</organism>
<keyword evidence="1" id="KW-0472">Membrane</keyword>
<dbReference type="Proteomes" id="UP000004619">
    <property type="component" value="Unassembled WGS sequence"/>
</dbReference>
<keyword evidence="1" id="KW-1133">Transmembrane helix</keyword>
<name>C7H8K7_FAED2</name>